<proteinExistence type="predicted"/>
<evidence type="ECO:0000256" key="2">
    <source>
        <dbReference type="SAM" id="MobiDB-lite"/>
    </source>
</evidence>
<reference evidence="3" key="1">
    <citation type="journal article" date="2021" name="Nat. Commun.">
        <title>Genetic determinants of endophytism in the Arabidopsis root mycobiome.</title>
        <authorList>
            <person name="Mesny F."/>
            <person name="Miyauchi S."/>
            <person name="Thiergart T."/>
            <person name="Pickel B."/>
            <person name="Atanasova L."/>
            <person name="Karlsson M."/>
            <person name="Huettel B."/>
            <person name="Barry K.W."/>
            <person name="Haridas S."/>
            <person name="Chen C."/>
            <person name="Bauer D."/>
            <person name="Andreopoulos W."/>
            <person name="Pangilinan J."/>
            <person name="LaButti K."/>
            <person name="Riley R."/>
            <person name="Lipzen A."/>
            <person name="Clum A."/>
            <person name="Drula E."/>
            <person name="Henrissat B."/>
            <person name="Kohler A."/>
            <person name="Grigoriev I.V."/>
            <person name="Martin F.M."/>
            <person name="Hacquard S."/>
        </authorList>
    </citation>
    <scope>NUCLEOTIDE SEQUENCE</scope>
    <source>
        <strain evidence="3">MPI-SDFR-AT-0120</strain>
    </source>
</reference>
<evidence type="ECO:0000313" key="4">
    <source>
        <dbReference type="Proteomes" id="UP000813461"/>
    </source>
</evidence>
<dbReference type="EMBL" id="JAGMVJ010000026">
    <property type="protein sequence ID" value="KAH7070879.1"/>
    <property type="molecule type" value="Genomic_DNA"/>
</dbReference>
<gene>
    <name evidence="3" type="ORF">FB567DRAFT_612925</name>
</gene>
<keyword evidence="1" id="KW-0175">Coiled coil</keyword>
<dbReference type="Proteomes" id="UP000813461">
    <property type="component" value="Unassembled WGS sequence"/>
</dbReference>
<evidence type="ECO:0000313" key="3">
    <source>
        <dbReference type="EMBL" id="KAH7070879.1"/>
    </source>
</evidence>
<protein>
    <submittedName>
        <fullName evidence="3">Uncharacterized protein</fullName>
    </submittedName>
</protein>
<feature type="compositionally biased region" description="Low complexity" evidence="2">
    <location>
        <begin position="170"/>
        <end position="183"/>
    </location>
</feature>
<keyword evidence="4" id="KW-1185">Reference proteome</keyword>
<comment type="caution">
    <text evidence="3">The sequence shown here is derived from an EMBL/GenBank/DDBJ whole genome shotgun (WGS) entry which is preliminary data.</text>
</comment>
<feature type="coiled-coil region" evidence="1">
    <location>
        <begin position="254"/>
        <end position="288"/>
    </location>
</feature>
<evidence type="ECO:0000256" key="1">
    <source>
        <dbReference type="SAM" id="Coils"/>
    </source>
</evidence>
<feature type="region of interest" description="Disordered" evidence="2">
    <location>
        <begin position="163"/>
        <end position="184"/>
    </location>
</feature>
<name>A0A8K0VSH2_9PLEO</name>
<dbReference type="AlphaFoldDB" id="A0A8K0VSH2"/>
<accession>A0A8K0VSH2</accession>
<sequence length="303" mass="33240">MWFGVCEGLGLSISEFESRYKRYITKVQEQATWKRKWGSGTRLVVDNWGVKFVSHIFRIAIRLPREPSVEFCESLGRISQEHTLEKFGSQMKALWLDGWEAGQFIDKQWTRQYVLSHIDLSRYITKYIDANHSLQLDGTIAPAMSASSTVQIGADAPSVLDGGVSKPDASVDTSSVETSSGSSCVPPEQQLKVLLSAISSGIGQNKAVVNIKSLYQAAKKARQQAAEIPHVAEADVSGSTAFSPGHLVDMIVEVKTAQEDAAQWTAKADELESAAKKKAEELKETVDKFAEHMKGAIDAAMMD</sequence>
<organism evidence="3 4">
    <name type="scientific">Paraphoma chrysanthemicola</name>
    <dbReference type="NCBI Taxonomy" id="798071"/>
    <lineage>
        <taxon>Eukaryota</taxon>
        <taxon>Fungi</taxon>
        <taxon>Dikarya</taxon>
        <taxon>Ascomycota</taxon>
        <taxon>Pezizomycotina</taxon>
        <taxon>Dothideomycetes</taxon>
        <taxon>Pleosporomycetidae</taxon>
        <taxon>Pleosporales</taxon>
        <taxon>Pleosporineae</taxon>
        <taxon>Phaeosphaeriaceae</taxon>
        <taxon>Paraphoma</taxon>
    </lineage>
</organism>